<feature type="region of interest" description="Disordered" evidence="1">
    <location>
        <begin position="109"/>
        <end position="151"/>
    </location>
</feature>
<evidence type="ECO:0000256" key="2">
    <source>
        <dbReference type="SAM" id="Phobius"/>
    </source>
</evidence>
<dbReference type="EMBL" id="AP028679">
    <property type="protein sequence ID" value="BEQ14131.1"/>
    <property type="molecule type" value="Genomic_DNA"/>
</dbReference>
<evidence type="ECO:0000256" key="1">
    <source>
        <dbReference type="SAM" id="MobiDB-lite"/>
    </source>
</evidence>
<keyword evidence="2" id="KW-0472">Membrane</keyword>
<organism evidence="4 5">
    <name type="scientific">Desulfoferula mesophila</name>
    <dbReference type="NCBI Taxonomy" id="3058419"/>
    <lineage>
        <taxon>Bacteria</taxon>
        <taxon>Pseudomonadati</taxon>
        <taxon>Thermodesulfobacteriota</taxon>
        <taxon>Desulfarculia</taxon>
        <taxon>Desulfarculales</taxon>
        <taxon>Desulfarculaceae</taxon>
        <taxon>Desulfoferula</taxon>
    </lineage>
</organism>
<reference evidence="5" key="1">
    <citation type="journal article" date="2023" name="Arch. Microbiol.">
        <title>Desulfoferula mesophilus gen. nov. sp. nov., a mesophilic sulfate-reducing bacterium isolated from a brackish lake sediment.</title>
        <authorList>
            <person name="Watanabe T."/>
            <person name="Yabe T."/>
            <person name="Tsuji J.M."/>
            <person name="Fukui M."/>
        </authorList>
    </citation>
    <scope>NUCLEOTIDE SEQUENCE [LARGE SCALE GENOMIC DNA]</scope>
    <source>
        <strain evidence="5">12FAK</strain>
    </source>
</reference>
<evidence type="ECO:0000259" key="3">
    <source>
        <dbReference type="Pfam" id="PF13386"/>
    </source>
</evidence>
<feature type="transmembrane region" description="Helical" evidence="2">
    <location>
        <begin position="173"/>
        <end position="191"/>
    </location>
</feature>
<gene>
    <name evidence="4" type="ORF">FAK_11970</name>
</gene>
<dbReference type="AlphaFoldDB" id="A0AAU9EAG9"/>
<feature type="transmembrane region" description="Helical" evidence="2">
    <location>
        <begin position="86"/>
        <end position="105"/>
    </location>
</feature>
<keyword evidence="5" id="KW-1185">Reference proteome</keyword>
<sequence length="261" mass="28352">MELQVLLGTALSIGFIHTLIGPDHYLPFILIGRARGWSLGKVIHLTFWCGIGHVLSSVVLGVLGVALGVAVGLLEGVETLRGDIASWLLIGFGVAYAAWGLRLGLRSSEHQHPHPHPHEHPHEADPDPGHPHESDHGHGHDPAQVHTHQHQHSHSHLGRHVHLHGDPKTVTPWALFIIFVLGPCEPLIPLLMYPAAQGSWWDLLWVTCAFGVVTVGTMVAVVFLISKGLLHLDLGWMERYVHALAGVIIALSGLSIKLLGL</sequence>
<feature type="domain" description="Urease accessory protein UreH-like transmembrane" evidence="3">
    <location>
        <begin position="168"/>
        <end position="253"/>
    </location>
</feature>
<keyword evidence="2" id="KW-1133">Transmembrane helix</keyword>
<dbReference type="RefSeq" id="WP_338605857.1">
    <property type="nucleotide sequence ID" value="NZ_AP028679.1"/>
</dbReference>
<evidence type="ECO:0000313" key="5">
    <source>
        <dbReference type="Proteomes" id="UP001366166"/>
    </source>
</evidence>
<proteinExistence type="predicted"/>
<feature type="transmembrane region" description="Helical" evidence="2">
    <location>
        <begin position="203"/>
        <end position="225"/>
    </location>
</feature>
<protein>
    <recommendedName>
        <fullName evidence="3">Urease accessory protein UreH-like transmembrane domain-containing protein</fullName>
    </recommendedName>
</protein>
<accession>A0AAU9EAG9</accession>
<dbReference type="KEGG" id="dmp:FAK_11970"/>
<dbReference type="Proteomes" id="UP001366166">
    <property type="component" value="Chromosome"/>
</dbReference>
<dbReference type="Pfam" id="PF13386">
    <property type="entry name" value="DsbD_2"/>
    <property type="match status" value="1"/>
</dbReference>
<dbReference type="InterPro" id="IPR039447">
    <property type="entry name" value="UreH-like_TM_dom"/>
</dbReference>
<feature type="transmembrane region" description="Helical" evidence="2">
    <location>
        <begin position="42"/>
        <end position="74"/>
    </location>
</feature>
<dbReference type="PANTHER" id="PTHR36394:SF1">
    <property type="entry name" value="OS01G0277700 PROTEIN"/>
    <property type="match status" value="1"/>
</dbReference>
<feature type="compositionally biased region" description="Basic and acidic residues" evidence="1">
    <location>
        <begin position="109"/>
        <end position="143"/>
    </location>
</feature>
<feature type="transmembrane region" description="Helical" evidence="2">
    <location>
        <begin position="240"/>
        <end position="260"/>
    </location>
</feature>
<evidence type="ECO:0000313" key="4">
    <source>
        <dbReference type="EMBL" id="BEQ14131.1"/>
    </source>
</evidence>
<dbReference type="PANTHER" id="PTHR36394">
    <property type="entry name" value="OS01G0277700 PROTEIN"/>
    <property type="match status" value="1"/>
</dbReference>
<name>A0AAU9EAG9_9BACT</name>
<keyword evidence="2" id="KW-0812">Transmembrane</keyword>